<dbReference type="PANTHER" id="PTHR45772">
    <property type="entry name" value="CONSERVED COMPONENT OF ABC TRANSPORTER FOR NATURAL AMINO ACIDS-RELATED"/>
    <property type="match status" value="1"/>
</dbReference>
<evidence type="ECO:0000256" key="2">
    <source>
        <dbReference type="ARBA" id="ARBA00022741"/>
    </source>
</evidence>
<dbReference type="eggNOG" id="COG0411">
    <property type="taxonomic scope" value="Bacteria"/>
</dbReference>
<dbReference type="InterPro" id="IPR003593">
    <property type="entry name" value="AAA+_ATPase"/>
</dbReference>
<proteinExistence type="predicted"/>
<dbReference type="Proteomes" id="UP000009881">
    <property type="component" value="Unassembled WGS sequence"/>
</dbReference>
<feature type="domain" description="ABC transporter" evidence="4">
    <location>
        <begin position="9"/>
        <end position="250"/>
    </location>
</feature>
<dbReference type="Pfam" id="PF00005">
    <property type="entry name" value="ABC_tran"/>
    <property type="match status" value="1"/>
</dbReference>
<dbReference type="InterPro" id="IPR032823">
    <property type="entry name" value="BCA_ABC_TP_C"/>
</dbReference>
<dbReference type="SUPFAM" id="SSF52540">
    <property type="entry name" value="P-loop containing nucleoside triphosphate hydrolases"/>
    <property type="match status" value="1"/>
</dbReference>
<keyword evidence="3 5" id="KW-0067">ATP-binding</keyword>
<sequence length="254" mass="27133">MTTPDAPVLEARDLHKSFGALVATNGLSLTVRTGQIHALIGPNGAGKSTAIAQLAGSLRPDAGEVLFSGHSVTRLDEAGRARLGLARSFQISALFPEMTALESVMLAVQAGRRHHARFWKPASADDSLLEPARQALYTLGIGHLARTRASDLAHGQRRLLEMAMALAREPRVLLLDEPMAGLGFVETRNLSAVIHALKADMGILLVEHDMDVVFRLADVVTVLVDGAVIASGPPSVIRDDPDVRRAYLSEDDAC</sequence>
<gene>
    <name evidence="5" type="ORF">C882_2724</name>
</gene>
<reference evidence="5 6" key="1">
    <citation type="journal article" date="2013" name="Genome Announc.">
        <title>Draft Genome Sequence of an Alphaproteobacterium, Caenispirillum salinarum AK4(T), Isolated from a Solar Saltern.</title>
        <authorList>
            <person name="Khatri I."/>
            <person name="Singh A."/>
            <person name="Korpole S."/>
            <person name="Pinnaka A.K."/>
            <person name="Subramanian S."/>
        </authorList>
    </citation>
    <scope>NUCLEOTIDE SEQUENCE [LARGE SCALE GENOMIC DNA]</scope>
    <source>
        <strain evidence="5 6">AK4</strain>
    </source>
</reference>
<dbReference type="CDD" id="cd03219">
    <property type="entry name" value="ABC_Mj1267_LivG_branched"/>
    <property type="match status" value="1"/>
</dbReference>
<dbReference type="InterPro" id="IPR051120">
    <property type="entry name" value="ABC_AA/LPS_Transport"/>
</dbReference>
<evidence type="ECO:0000313" key="5">
    <source>
        <dbReference type="EMBL" id="EKV32645.1"/>
    </source>
</evidence>
<keyword evidence="2" id="KW-0547">Nucleotide-binding</keyword>
<protein>
    <submittedName>
        <fullName evidence="5">ABC transporter ATP-binding protein</fullName>
    </submittedName>
</protein>
<accession>K9H358</accession>
<dbReference type="STRING" id="1238182.C882_2724"/>
<dbReference type="OrthoDB" id="9779872at2"/>
<dbReference type="GO" id="GO:0016887">
    <property type="term" value="F:ATP hydrolysis activity"/>
    <property type="evidence" value="ECO:0007669"/>
    <property type="project" value="InterPro"/>
</dbReference>
<dbReference type="InterPro" id="IPR017871">
    <property type="entry name" value="ABC_transporter-like_CS"/>
</dbReference>
<dbReference type="Pfam" id="PF12399">
    <property type="entry name" value="BCA_ABC_TP_C"/>
    <property type="match status" value="1"/>
</dbReference>
<evidence type="ECO:0000256" key="3">
    <source>
        <dbReference type="ARBA" id="ARBA00022840"/>
    </source>
</evidence>
<name>K9H358_9PROT</name>
<organism evidence="5 6">
    <name type="scientific">Caenispirillum salinarum AK4</name>
    <dbReference type="NCBI Taxonomy" id="1238182"/>
    <lineage>
        <taxon>Bacteria</taxon>
        <taxon>Pseudomonadati</taxon>
        <taxon>Pseudomonadota</taxon>
        <taxon>Alphaproteobacteria</taxon>
        <taxon>Rhodospirillales</taxon>
        <taxon>Novispirillaceae</taxon>
        <taxon>Caenispirillum</taxon>
    </lineage>
</organism>
<keyword evidence="1" id="KW-0813">Transport</keyword>
<dbReference type="GO" id="GO:0005886">
    <property type="term" value="C:plasma membrane"/>
    <property type="evidence" value="ECO:0007669"/>
    <property type="project" value="TreeGrafter"/>
</dbReference>
<dbReference type="PROSITE" id="PS00211">
    <property type="entry name" value="ABC_TRANSPORTER_1"/>
    <property type="match status" value="1"/>
</dbReference>
<dbReference type="InterPro" id="IPR003439">
    <property type="entry name" value="ABC_transporter-like_ATP-bd"/>
</dbReference>
<dbReference type="SMART" id="SM00382">
    <property type="entry name" value="AAA"/>
    <property type="match status" value="1"/>
</dbReference>
<dbReference type="PROSITE" id="PS50893">
    <property type="entry name" value="ABC_TRANSPORTER_2"/>
    <property type="match status" value="1"/>
</dbReference>
<evidence type="ECO:0000256" key="1">
    <source>
        <dbReference type="ARBA" id="ARBA00022448"/>
    </source>
</evidence>
<dbReference type="PANTHER" id="PTHR45772:SF2">
    <property type="entry name" value="ABC TRANSPORTER ATP-BINDING PROTEIN"/>
    <property type="match status" value="1"/>
</dbReference>
<dbReference type="EMBL" id="ANHY01000003">
    <property type="protein sequence ID" value="EKV32645.1"/>
    <property type="molecule type" value="Genomic_DNA"/>
</dbReference>
<dbReference type="AlphaFoldDB" id="K9H358"/>
<dbReference type="GO" id="GO:0005524">
    <property type="term" value="F:ATP binding"/>
    <property type="evidence" value="ECO:0007669"/>
    <property type="project" value="UniProtKB-KW"/>
</dbReference>
<keyword evidence="6" id="KW-1185">Reference proteome</keyword>
<dbReference type="Gene3D" id="3.40.50.300">
    <property type="entry name" value="P-loop containing nucleotide triphosphate hydrolases"/>
    <property type="match status" value="1"/>
</dbReference>
<dbReference type="RefSeq" id="WP_009539133.1">
    <property type="nucleotide sequence ID" value="NZ_ANHY01000003.1"/>
</dbReference>
<evidence type="ECO:0000259" key="4">
    <source>
        <dbReference type="PROSITE" id="PS50893"/>
    </source>
</evidence>
<dbReference type="InterPro" id="IPR027417">
    <property type="entry name" value="P-loop_NTPase"/>
</dbReference>
<evidence type="ECO:0000313" key="6">
    <source>
        <dbReference type="Proteomes" id="UP000009881"/>
    </source>
</evidence>
<comment type="caution">
    <text evidence="5">The sequence shown here is derived from an EMBL/GenBank/DDBJ whole genome shotgun (WGS) entry which is preliminary data.</text>
</comment>